<dbReference type="EMBL" id="SRLO01000096">
    <property type="protein sequence ID" value="TNN76153.1"/>
    <property type="molecule type" value="Genomic_DNA"/>
</dbReference>
<protein>
    <submittedName>
        <fullName evidence="1">Uncharacterized protein</fullName>
    </submittedName>
</protein>
<proteinExistence type="predicted"/>
<gene>
    <name evidence="1" type="ORF">EYF80_013684</name>
</gene>
<evidence type="ECO:0000313" key="2">
    <source>
        <dbReference type="Proteomes" id="UP000314294"/>
    </source>
</evidence>
<evidence type="ECO:0000313" key="1">
    <source>
        <dbReference type="EMBL" id="TNN76153.1"/>
    </source>
</evidence>
<organism evidence="1 2">
    <name type="scientific">Liparis tanakae</name>
    <name type="common">Tanaka's snailfish</name>
    <dbReference type="NCBI Taxonomy" id="230148"/>
    <lineage>
        <taxon>Eukaryota</taxon>
        <taxon>Metazoa</taxon>
        <taxon>Chordata</taxon>
        <taxon>Craniata</taxon>
        <taxon>Vertebrata</taxon>
        <taxon>Euteleostomi</taxon>
        <taxon>Actinopterygii</taxon>
        <taxon>Neopterygii</taxon>
        <taxon>Teleostei</taxon>
        <taxon>Neoteleostei</taxon>
        <taxon>Acanthomorphata</taxon>
        <taxon>Eupercaria</taxon>
        <taxon>Perciformes</taxon>
        <taxon>Cottioidei</taxon>
        <taxon>Cottales</taxon>
        <taxon>Liparidae</taxon>
        <taxon>Liparis</taxon>
    </lineage>
</organism>
<accession>A0A4Z2IG95</accession>
<dbReference type="AlphaFoldDB" id="A0A4Z2IG95"/>
<name>A0A4Z2IG95_9TELE</name>
<keyword evidence="2" id="KW-1185">Reference proteome</keyword>
<comment type="caution">
    <text evidence="1">The sequence shown here is derived from an EMBL/GenBank/DDBJ whole genome shotgun (WGS) entry which is preliminary data.</text>
</comment>
<dbReference type="Proteomes" id="UP000314294">
    <property type="component" value="Unassembled WGS sequence"/>
</dbReference>
<sequence>MESRVIAAVPLGSQRGCQCKQDPPPSVSSEYCLNGEQSQQKDVNDKYNGRCCGDMQVEGTKTKEMKTSTATAQEYFLGEGAVGAVWILSARKARGAAEPRGAHGSLWKVWPAG</sequence>
<reference evidence="1 2" key="1">
    <citation type="submission" date="2019-03" db="EMBL/GenBank/DDBJ databases">
        <title>First draft genome of Liparis tanakae, snailfish: a comprehensive survey of snailfish specific genes.</title>
        <authorList>
            <person name="Kim W."/>
            <person name="Song I."/>
            <person name="Jeong J.-H."/>
            <person name="Kim D."/>
            <person name="Kim S."/>
            <person name="Ryu S."/>
            <person name="Song J.Y."/>
            <person name="Lee S.K."/>
        </authorList>
    </citation>
    <scope>NUCLEOTIDE SEQUENCE [LARGE SCALE GENOMIC DNA]</scope>
    <source>
        <tissue evidence="1">Muscle</tissue>
    </source>
</reference>